<proteinExistence type="predicted"/>
<evidence type="ECO:0000313" key="9">
    <source>
        <dbReference type="Proteomes" id="UP000602510"/>
    </source>
</evidence>
<keyword evidence="2 6" id="KW-0812">Transmembrane</keyword>
<evidence type="ECO:0000313" key="8">
    <source>
        <dbReference type="EMBL" id="KAF4031423.1"/>
    </source>
</evidence>
<evidence type="ECO:0000256" key="6">
    <source>
        <dbReference type="SAM" id="Phobius"/>
    </source>
</evidence>
<keyword evidence="3" id="KW-0732">Signal</keyword>
<feature type="transmembrane region" description="Helical" evidence="6">
    <location>
        <begin position="463"/>
        <end position="484"/>
    </location>
</feature>
<feature type="transmembrane region" description="Helical" evidence="6">
    <location>
        <begin position="428"/>
        <end position="451"/>
    </location>
</feature>
<evidence type="ECO:0000256" key="2">
    <source>
        <dbReference type="ARBA" id="ARBA00022692"/>
    </source>
</evidence>
<dbReference type="InterPro" id="IPR053937">
    <property type="entry name" value="GOST_TM"/>
</dbReference>
<dbReference type="EMBL" id="WSZM01000582">
    <property type="protein sequence ID" value="KAF4031423.1"/>
    <property type="molecule type" value="Genomic_DNA"/>
</dbReference>
<accession>A0A833SKV0</accession>
<feature type="transmembrane region" description="Helical" evidence="6">
    <location>
        <begin position="277"/>
        <end position="295"/>
    </location>
</feature>
<dbReference type="PANTHER" id="PTHR21229:SF1">
    <property type="entry name" value="GH17801P"/>
    <property type="match status" value="1"/>
</dbReference>
<dbReference type="PANTHER" id="PTHR21229">
    <property type="entry name" value="LUNG SEVEN TRANSMEMBRANE RECEPTOR"/>
    <property type="match status" value="1"/>
</dbReference>
<dbReference type="Proteomes" id="UP000602510">
    <property type="component" value="Unassembled WGS sequence"/>
</dbReference>
<keyword evidence="9" id="KW-1185">Reference proteome</keyword>
<dbReference type="AlphaFoldDB" id="A0A833SKV0"/>
<evidence type="ECO:0000259" key="7">
    <source>
        <dbReference type="Pfam" id="PF06814"/>
    </source>
</evidence>
<gene>
    <name evidence="8" type="ORF">GN244_ATG16731</name>
</gene>
<keyword evidence="5 6" id="KW-0472">Membrane</keyword>
<evidence type="ECO:0000256" key="1">
    <source>
        <dbReference type="ARBA" id="ARBA00004141"/>
    </source>
</evidence>
<comment type="caution">
    <text evidence="8">The sequence shown here is derived from an EMBL/GenBank/DDBJ whole genome shotgun (WGS) entry which is preliminary data.</text>
</comment>
<feature type="transmembrane region" description="Helical" evidence="6">
    <location>
        <begin position="352"/>
        <end position="375"/>
    </location>
</feature>
<feature type="transmembrane region" description="Helical" evidence="6">
    <location>
        <begin position="245"/>
        <end position="265"/>
    </location>
</feature>
<name>A0A833SKV0_PHYIN</name>
<comment type="subcellular location">
    <subcellularLocation>
        <location evidence="1">Membrane</location>
        <topology evidence="1">Multi-pass membrane protein</topology>
    </subcellularLocation>
</comment>
<sequence>MMKITPIPHSLTTTMGLLAAFLPRSIGRFSPYSRHHYTVLLIAVLMLCHTDLLVSCSIHEVHEKVTGCKITERMFADGHGPWGIAEHSTVHVDATLRPLADHEVKNAITVRRLSDYFDFGVVLASYSSDAAIAVGFDDHTACSWNFSNSSNVDGELQGEFYLMERDQTLQVNMMFYPKEGGLQTALLVPCWKQKSAAFGYPVSADEFVAYPMVDPLLHMDAEFAFRNPIAVRVAPIQVSAYEMMGLNRSFIFDVWCTGCILLVLIYRHRQSVVGTHYFLLCVLLLATGESLAWFVTYKQLNDSGVPVCCPYPDSVLFSTFVKVLAGMVARIATTLVSLGYGIVRMQISWPEVFVVSGLGVCYFIAVGALEVSHLANQSDGDVRPPAVWEALVIMTNACFGGWIFLSLELTRKNLAAFGQTAKLQIYTSLNRILVAYLMTSFILMAIEGAIYSGAVRIPWTYTWVVWAATRLLFFGILLVAVYLWRPTKHGLLYAQMDQLPSREPVTPPSIARGFELNQRVASAADDEISPPSKHPLALASAKSTVCSSIAESL</sequence>
<organism evidence="8 9">
    <name type="scientific">Phytophthora infestans</name>
    <name type="common">Potato late blight agent</name>
    <name type="synonym">Botrytis infestans</name>
    <dbReference type="NCBI Taxonomy" id="4787"/>
    <lineage>
        <taxon>Eukaryota</taxon>
        <taxon>Sar</taxon>
        <taxon>Stramenopiles</taxon>
        <taxon>Oomycota</taxon>
        <taxon>Peronosporomycetes</taxon>
        <taxon>Peronosporales</taxon>
        <taxon>Peronosporaceae</taxon>
        <taxon>Phytophthora</taxon>
    </lineage>
</organism>
<evidence type="ECO:0000256" key="4">
    <source>
        <dbReference type="ARBA" id="ARBA00022989"/>
    </source>
</evidence>
<dbReference type="InterPro" id="IPR009637">
    <property type="entry name" value="GPR107/GPR108-like"/>
</dbReference>
<keyword evidence="4 6" id="KW-1133">Transmembrane helix</keyword>
<dbReference type="Pfam" id="PF06814">
    <property type="entry name" value="GOST_TM"/>
    <property type="match status" value="1"/>
</dbReference>
<feature type="domain" description="GOST seven transmembrane" evidence="7">
    <location>
        <begin position="258"/>
        <end position="488"/>
    </location>
</feature>
<reference evidence="8" key="1">
    <citation type="submission" date="2020-04" db="EMBL/GenBank/DDBJ databases">
        <title>Hybrid Assembly of Korean Phytophthora infestans isolates.</title>
        <authorList>
            <person name="Prokchorchik M."/>
            <person name="Lee Y."/>
            <person name="Seo J."/>
            <person name="Cho J.-H."/>
            <person name="Park Y.-E."/>
            <person name="Jang D.-C."/>
            <person name="Im J.-S."/>
            <person name="Choi J.-G."/>
            <person name="Park H.-J."/>
            <person name="Lee G.-B."/>
            <person name="Lee Y.-G."/>
            <person name="Hong S.-Y."/>
            <person name="Cho K."/>
            <person name="Sohn K.H."/>
        </authorList>
    </citation>
    <scope>NUCLEOTIDE SEQUENCE</scope>
    <source>
        <strain evidence="8">KR_1_A1</strain>
    </source>
</reference>
<protein>
    <submittedName>
        <fullName evidence="8">Lung seven transmembrane receptor</fullName>
    </submittedName>
</protein>
<feature type="transmembrane region" description="Helical" evidence="6">
    <location>
        <begin position="387"/>
        <end position="407"/>
    </location>
</feature>
<evidence type="ECO:0000256" key="3">
    <source>
        <dbReference type="ARBA" id="ARBA00022729"/>
    </source>
</evidence>
<dbReference type="GO" id="GO:0005794">
    <property type="term" value="C:Golgi apparatus"/>
    <property type="evidence" value="ECO:0007669"/>
    <property type="project" value="TreeGrafter"/>
</dbReference>
<feature type="transmembrane region" description="Helical" evidence="6">
    <location>
        <begin position="315"/>
        <end position="340"/>
    </location>
</feature>
<dbReference type="GO" id="GO:0016020">
    <property type="term" value="C:membrane"/>
    <property type="evidence" value="ECO:0007669"/>
    <property type="project" value="UniProtKB-SubCell"/>
</dbReference>
<evidence type="ECO:0000256" key="5">
    <source>
        <dbReference type="ARBA" id="ARBA00023136"/>
    </source>
</evidence>
<keyword evidence="8" id="KW-0675">Receptor</keyword>